<gene>
    <name evidence="1" type="ORF">PHYSODRAFT_306443</name>
</gene>
<dbReference type="InParanoid" id="G5AB61"/>
<dbReference type="EMBL" id="JH159162">
    <property type="protein sequence ID" value="EGZ07206.1"/>
    <property type="molecule type" value="Genomic_DNA"/>
</dbReference>
<name>G5AB61_PHYSP</name>
<organism evidence="1 2">
    <name type="scientific">Phytophthora sojae (strain P6497)</name>
    <name type="common">Soybean stem and root rot agent</name>
    <name type="synonym">Phytophthora megasperma f. sp. glycines</name>
    <dbReference type="NCBI Taxonomy" id="1094619"/>
    <lineage>
        <taxon>Eukaryota</taxon>
        <taxon>Sar</taxon>
        <taxon>Stramenopiles</taxon>
        <taxon>Oomycota</taxon>
        <taxon>Peronosporomycetes</taxon>
        <taxon>Peronosporales</taxon>
        <taxon>Peronosporaceae</taxon>
        <taxon>Phytophthora</taxon>
    </lineage>
</organism>
<dbReference type="GeneID" id="20642728"/>
<evidence type="ECO:0000313" key="2">
    <source>
        <dbReference type="Proteomes" id="UP000002640"/>
    </source>
</evidence>
<dbReference type="KEGG" id="psoj:PHYSODRAFT_306443"/>
<evidence type="ECO:0000313" key="1">
    <source>
        <dbReference type="EMBL" id="EGZ07206.1"/>
    </source>
</evidence>
<reference evidence="1 2" key="1">
    <citation type="journal article" date="2006" name="Science">
        <title>Phytophthora genome sequences uncover evolutionary origins and mechanisms of pathogenesis.</title>
        <authorList>
            <person name="Tyler B.M."/>
            <person name="Tripathy S."/>
            <person name="Zhang X."/>
            <person name="Dehal P."/>
            <person name="Jiang R.H."/>
            <person name="Aerts A."/>
            <person name="Arredondo F.D."/>
            <person name="Baxter L."/>
            <person name="Bensasson D."/>
            <person name="Beynon J.L."/>
            <person name="Chapman J."/>
            <person name="Damasceno C.M."/>
            <person name="Dorrance A.E."/>
            <person name="Dou D."/>
            <person name="Dickerman A.W."/>
            <person name="Dubchak I.L."/>
            <person name="Garbelotto M."/>
            <person name="Gijzen M."/>
            <person name="Gordon S.G."/>
            <person name="Govers F."/>
            <person name="Grunwald N.J."/>
            <person name="Huang W."/>
            <person name="Ivors K.L."/>
            <person name="Jones R.W."/>
            <person name="Kamoun S."/>
            <person name="Krampis K."/>
            <person name="Lamour K.H."/>
            <person name="Lee M.K."/>
            <person name="McDonald W.H."/>
            <person name="Medina M."/>
            <person name="Meijer H.J."/>
            <person name="Nordberg E.K."/>
            <person name="Maclean D.J."/>
            <person name="Ospina-Giraldo M.D."/>
            <person name="Morris P.F."/>
            <person name="Phuntumart V."/>
            <person name="Putnam N.H."/>
            <person name="Rash S."/>
            <person name="Rose J.K."/>
            <person name="Sakihama Y."/>
            <person name="Salamov A.A."/>
            <person name="Savidor A."/>
            <person name="Scheuring C.F."/>
            <person name="Smith B.M."/>
            <person name="Sobral B.W."/>
            <person name="Terry A."/>
            <person name="Torto-Alalibo T.A."/>
            <person name="Win J."/>
            <person name="Xu Z."/>
            <person name="Zhang H."/>
            <person name="Grigoriev I.V."/>
            <person name="Rokhsar D.S."/>
            <person name="Boore J.L."/>
        </authorList>
    </citation>
    <scope>NUCLEOTIDE SEQUENCE [LARGE SCALE GENOMIC DNA]</scope>
    <source>
        <strain evidence="1 2">P6497</strain>
    </source>
</reference>
<proteinExistence type="predicted"/>
<dbReference type="Proteomes" id="UP000002640">
    <property type="component" value="Unassembled WGS sequence"/>
</dbReference>
<dbReference type="RefSeq" id="XP_009536772.1">
    <property type="nucleotide sequence ID" value="XM_009538477.1"/>
</dbReference>
<keyword evidence="2" id="KW-1185">Reference proteome</keyword>
<protein>
    <submittedName>
        <fullName evidence="1">Uncharacterized protein</fullName>
    </submittedName>
</protein>
<dbReference type="AlphaFoldDB" id="G5AB61"/>
<accession>G5AB61</accession>
<sequence length="256" mass="28519">MLPQVHPLPPNTQLDQERLALVDERAWTLLRDPVRGYFVNLVVQISAAISIAFLCDMPARGERGMMGRFDYEDALKRRELRWALQVRRQREDEFTHRRQGAGERAGLARSLAARASSLVGSNAPAQRLRCELPIPSLPATEWRPFAALRKRGAPAPPASTRREHHDPCRWTVWAVSQALGSAKFSTWLLTAGDRSVRVYMSAGRHRVQHRMAPTAASTLPADQASLLPAAAAASGWDQTCLPRFSSPKFHARAKSC</sequence>